<evidence type="ECO:0000256" key="1">
    <source>
        <dbReference type="SAM" id="SignalP"/>
    </source>
</evidence>
<dbReference type="AlphaFoldDB" id="A0A9X2CAG5"/>
<accession>A0A9X2CAG5</accession>
<comment type="caution">
    <text evidence="3">The sequence shown here is derived from an EMBL/GenBank/DDBJ whole genome shotgun (WGS) entry which is preliminary data.</text>
</comment>
<dbReference type="Pfam" id="PF13349">
    <property type="entry name" value="DUF4097"/>
    <property type="match status" value="1"/>
</dbReference>
<sequence length="311" mass="33008">MSSIKYALLAPLMAISALTIASESVDQQQDVAANPNVSIKIQRGNVEFISWDNNSIQVKGELDELSKGFIFDVKDNTVVIEDKLPRSYQGSNKQGSQLTIYLPTQLSLDAEGVSADFALSKLSGQIAIALVSGNIEAKQLSGSSKLTTVSGNINSEQLSGKIKLETVSGGIDDKESQGEAEFRLVSGELETHSDFTQVSIDQVSGDIEATLKQINKINMVTISGDADLNLGSQLSKGHLETISGDLTMAFSAAPNLSFMIDGGPGGKISNQLTDDKPAKQKYSSSQSLQFNSLSGDGQVNINTISGRISVK</sequence>
<gene>
    <name evidence="3" type="ORF">L2749_11575</name>
</gene>
<organism evidence="3 4">
    <name type="scientific">Shewanella algicola</name>
    <dbReference type="NCBI Taxonomy" id="640633"/>
    <lineage>
        <taxon>Bacteria</taxon>
        <taxon>Pseudomonadati</taxon>
        <taxon>Pseudomonadota</taxon>
        <taxon>Gammaproteobacteria</taxon>
        <taxon>Alteromonadales</taxon>
        <taxon>Shewanellaceae</taxon>
        <taxon>Shewanella</taxon>
    </lineage>
</organism>
<dbReference type="Proteomes" id="UP001139408">
    <property type="component" value="Unassembled WGS sequence"/>
</dbReference>
<feature type="chain" id="PRO_5040831241" evidence="1">
    <location>
        <begin position="22"/>
        <end position="311"/>
    </location>
</feature>
<reference evidence="3" key="1">
    <citation type="submission" date="2022-01" db="EMBL/GenBank/DDBJ databases">
        <title>Whole genome-based taxonomy of the Shewanellaceae.</title>
        <authorList>
            <person name="Martin-Rodriguez A.J."/>
        </authorList>
    </citation>
    <scope>NUCLEOTIDE SEQUENCE</scope>
    <source>
        <strain evidence="3">DSM 23803</strain>
    </source>
</reference>
<feature type="domain" description="DUF4097" evidence="2">
    <location>
        <begin position="38"/>
        <end position="310"/>
    </location>
</feature>
<feature type="signal peptide" evidence="1">
    <location>
        <begin position="1"/>
        <end position="21"/>
    </location>
</feature>
<dbReference type="InterPro" id="IPR025164">
    <property type="entry name" value="Toastrack_DUF4097"/>
</dbReference>
<dbReference type="RefSeq" id="WP_188925421.1">
    <property type="nucleotide sequence ID" value="NZ_BMQI01000024.1"/>
</dbReference>
<evidence type="ECO:0000313" key="4">
    <source>
        <dbReference type="Proteomes" id="UP001139408"/>
    </source>
</evidence>
<keyword evidence="4" id="KW-1185">Reference proteome</keyword>
<keyword evidence="1" id="KW-0732">Signal</keyword>
<name>A0A9X2CAG5_9GAMM</name>
<evidence type="ECO:0000313" key="3">
    <source>
        <dbReference type="EMBL" id="MCL1105895.1"/>
    </source>
</evidence>
<proteinExistence type="predicted"/>
<protein>
    <submittedName>
        <fullName evidence="3">DUF4097 family beta strand repeat-containing protein</fullName>
    </submittedName>
</protein>
<dbReference type="EMBL" id="JAKILJ010000024">
    <property type="protein sequence ID" value="MCL1105895.1"/>
    <property type="molecule type" value="Genomic_DNA"/>
</dbReference>
<evidence type="ECO:0000259" key="2">
    <source>
        <dbReference type="Pfam" id="PF13349"/>
    </source>
</evidence>